<proteinExistence type="predicted"/>
<gene>
    <name evidence="1" type="ORF">DX873_04620</name>
</gene>
<evidence type="ECO:0000313" key="1">
    <source>
        <dbReference type="EMBL" id="RDY61450.1"/>
    </source>
</evidence>
<protein>
    <submittedName>
        <fullName evidence="1">Uncharacterized protein</fullName>
    </submittedName>
</protein>
<dbReference type="AlphaFoldDB" id="A0A371JUG7"/>
<comment type="caution">
    <text evidence="1">The sequence shown here is derived from an EMBL/GenBank/DDBJ whole genome shotgun (WGS) entry which is preliminary data.</text>
</comment>
<dbReference type="Proteomes" id="UP000261828">
    <property type="component" value="Unassembled WGS sequence"/>
</dbReference>
<keyword evidence="2" id="KW-1185">Reference proteome</keyword>
<reference evidence="1 2" key="1">
    <citation type="submission" date="2018-08" db="EMBL/GenBank/DDBJ databases">
        <title>Muricauda nanhaiensis sp. nov., isolated from seawater of the South China Sea.</title>
        <authorList>
            <person name="Dang Y."/>
        </authorList>
    </citation>
    <scope>NUCLEOTIDE SEQUENCE [LARGE SCALE GENOMIC DNA]</scope>
    <source>
        <strain evidence="1 2">SM1704</strain>
    </source>
</reference>
<name>A0A371JUG7_9FLAO</name>
<evidence type="ECO:0000313" key="2">
    <source>
        <dbReference type="Proteomes" id="UP000261828"/>
    </source>
</evidence>
<accession>A0A371JUG7</accession>
<organism evidence="1 2">
    <name type="scientific">Flagellimonas nanhaiensis</name>
    <dbReference type="NCBI Taxonomy" id="2292706"/>
    <lineage>
        <taxon>Bacteria</taxon>
        <taxon>Pseudomonadati</taxon>
        <taxon>Bacteroidota</taxon>
        <taxon>Flavobacteriia</taxon>
        <taxon>Flavobacteriales</taxon>
        <taxon>Flavobacteriaceae</taxon>
        <taxon>Flagellimonas</taxon>
    </lineage>
</organism>
<sequence length="62" mass="7360">MHGRFDLINPFLKVYKFGIQYLVVFLDFNYGEEKSSLTCGIKGPLEYRKISKHHYGRVYQTL</sequence>
<dbReference type="EMBL" id="QTJX01000001">
    <property type="protein sequence ID" value="RDY61450.1"/>
    <property type="molecule type" value="Genomic_DNA"/>
</dbReference>